<feature type="domain" description="Metallo-beta-lactamase" evidence="8">
    <location>
        <begin position="13"/>
        <end position="177"/>
    </location>
</feature>
<dbReference type="SMART" id="SM00849">
    <property type="entry name" value="Lactamase_B"/>
    <property type="match status" value="1"/>
</dbReference>
<evidence type="ECO:0000256" key="5">
    <source>
        <dbReference type="ARBA" id="ARBA00022801"/>
    </source>
</evidence>
<dbReference type="PANTHER" id="PTHR43705">
    <property type="entry name" value="HYDROXYACYLGLUTATHIONE HYDROLASE"/>
    <property type="match status" value="1"/>
</dbReference>
<feature type="binding site" evidence="7">
    <location>
        <position position="58"/>
    </location>
    <ligand>
        <name>Zn(2+)</name>
        <dbReference type="ChEBI" id="CHEBI:29105"/>
        <label>1</label>
    </ligand>
</feature>
<evidence type="ECO:0000256" key="2">
    <source>
        <dbReference type="ARBA" id="ARBA00004963"/>
    </source>
</evidence>
<feature type="binding site" evidence="7">
    <location>
        <position position="137"/>
    </location>
    <ligand>
        <name>Zn(2+)</name>
        <dbReference type="ChEBI" id="CHEBI:29105"/>
        <label>2</label>
    </ligand>
</feature>
<dbReference type="EMBL" id="CP012029">
    <property type="protein sequence ID" value="ALO25488.1"/>
    <property type="molecule type" value="Genomic_DNA"/>
</dbReference>
<dbReference type="CDD" id="cd07723">
    <property type="entry name" value="hydroxyacylglutathione_hydrolase_MBL-fold"/>
    <property type="match status" value="1"/>
</dbReference>
<evidence type="ECO:0000256" key="6">
    <source>
        <dbReference type="ARBA" id="ARBA00022833"/>
    </source>
</evidence>
<feature type="binding site" evidence="7">
    <location>
        <position position="177"/>
    </location>
    <ligand>
        <name>Zn(2+)</name>
        <dbReference type="ChEBI" id="CHEBI:29105"/>
        <label>2</label>
    </ligand>
</feature>
<dbReference type="Pfam" id="PF00753">
    <property type="entry name" value="Lactamase_B"/>
    <property type="match status" value="1"/>
</dbReference>
<comment type="similarity">
    <text evidence="3 7">Belongs to the metallo-beta-lactamase superfamily. Glyoxalase II family.</text>
</comment>
<evidence type="ECO:0000256" key="3">
    <source>
        <dbReference type="ARBA" id="ARBA00006759"/>
    </source>
</evidence>
<evidence type="ECO:0000256" key="4">
    <source>
        <dbReference type="ARBA" id="ARBA00022723"/>
    </source>
</evidence>
<comment type="pathway">
    <text evidence="2 7">Secondary metabolite metabolism; methylglyoxal degradation; (R)-lactate from methylglyoxal: step 2/2.</text>
</comment>
<dbReference type="PANTHER" id="PTHR43705:SF1">
    <property type="entry name" value="HYDROXYACYLGLUTATHIONE HYDROLASE GLOB"/>
    <property type="match status" value="1"/>
</dbReference>
<feature type="binding site" evidence="7">
    <location>
        <position position="137"/>
    </location>
    <ligand>
        <name>Zn(2+)</name>
        <dbReference type="ChEBI" id="CHEBI:29105"/>
        <label>1</label>
    </ligand>
</feature>
<comment type="function">
    <text evidence="7">Thiolesterase that catalyzes the hydrolysis of S-D-lactoyl-glutathione to form glutathione and D-lactic acid.</text>
</comment>
<protein>
    <recommendedName>
        <fullName evidence="7">Hydroxyacylglutathione hydrolase</fullName>
        <ecNumber evidence="7">3.1.2.6</ecNumber>
    </recommendedName>
    <alternativeName>
        <fullName evidence="7">Glyoxalase II</fullName>
        <shortName evidence="7">Glx II</shortName>
    </alternativeName>
</protein>
<organism evidence="9">
    <name type="scientific">Leptospira borgpetersenii serovar Ballum</name>
    <dbReference type="NCBI Taxonomy" id="280505"/>
    <lineage>
        <taxon>Bacteria</taxon>
        <taxon>Pseudomonadati</taxon>
        <taxon>Spirochaetota</taxon>
        <taxon>Spirochaetia</taxon>
        <taxon>Leptospirales</taxon>
        <taxon>Leptospiraceae</taxon>
        <taxon>Leptospira</taxon>
    </lineage>
</organism>
<dbReference type="GO" id="GO:0019243">
    <property type="term" value="P:methylglyoxal catabolic process to D-lactate via S-lactoyl-glutathione"/>
    <property type="evidence" value="ECO:0007669"/>
    <property type="project" value="InterPro"/>
</dbReference>
<dbReference type="SUPFAM" id="SSF56281">
    <property type="entry name" value="Metallo-hydrolase/oxidoreductase"/>
    <property type="match status" value="1"/>
</dbReference>
<keyword evidence="4 7" id="KW-0479">Metal-binding</keyword>
<keyword evidence="5 7" id="KW-0378">Hydrolase</keyword>
<evidence type="ECO:0000256" key="1">
    <source>
        <dbReference type="ARBA" id="ARBA00001623"/>
    </source>
</evidence>
<dbReference type="HAMAP" id="MF_01374">
    <property type="entry name" value="Glyoxalase_2"/>
    <property type="match status" value="1"/>
</dbReference>
<feature type="binding site" evidence="7">
    <location>
        <position position="61"/>
    </location>
    <ligand>
        <name>Zn(2+)</name>
        <dbReference type="ChEBI" id="CHEBI:29105"/>
        <label>2</label>
    </ligand>
</feature>
<proteinExistence type="inferred from homology"/>
<feature type="binding site" evidence="7">
    <location>
        <position position="60"/>
    </location>
    <ligand>
        <name>Zn(2+)</name>
        <dbReference type="ChEBI" id="CHEBI:29105"/>
        <label>2</label>
    </ligand>
</feature>
<name>A0A0S2IP88_LEPBO</name>
<evidence type="ECO:0000259" key="8">
    <source>
        <dbReference type="SMART" id="SM00849"/>
    </source>
</evidence>
<dbReference type="Proteomes" id="UP000058857">
    <property type="component" value="Chromosome 1"/>
</dbReference>
<dbReference type="InterPro" id="IPR036866">
    <property type="entry name" value="RibonucZ/Hydroxyglut_hydro"/>
</dbReference>
<evidence type="ECO:0000256" key="7">
    <source>
        <dbReference type="HAMAP-Rule" id="MF_01374"/>
    </source>
</evidence>
<accession>A0A0S2IP88</accession>
<comment type="cofactor">
    <cofactor evidence="7">
        <name>Zn(2+)</name>
        <dbReference type="ChEBI" id="CHEBI:29105"/>
    </cofactor>
    <text evidence="7">Binds 2 Zn(2+) ions per subunit.</text>
</comment>
<keyword evidence="6 7" id="KW-0862">Zinc</keyword>
<sequence length="269" mass="31035">MEVFRIYTNSPLRNFTYILRNSETSETLSIDPYDSEQIEKFLDSKGWTLDFLLNTHEHEDHTSGNTGLVQRYGCTVYSHPEGIGKIPHATHPLKKGDLLLRSSKEYLEILDTPGHTFRHVCLLLVENQKPKAIFTGDTIFNAGVGNCHHGGDPEVLAKTILEQFYPLEEEILLYPGHDYLETNLKFTLSLDPSNQDAIRTLEECSRLSKNVEFLTTDLRKERKINTFFQCDKPSLELRKNVSKKIPFKQLLDNDPTSFFISLRSLRDQW</sequence>
<dbReference type="InterPro" id="IPR035680">
    <property type="entry name" value="Clx_II_MBL"/>
</dbReference>
<dbReference type="InterPro" id="IPR032282">
    <property type="entry name" value="HAGH_C"/>
</dbReference>
<dbReference type="AlphaFoldDB" id="A0A0S2IP88"/>
<dbReference type="InterPro" id="IPR001279">
    <property type="entry name" value="Metallo-B-lactamas"/>
</dbReference>
<dbReference type="GO" id="GO:0046872">
    <property type="term" value="F:metal ion binding"/>
    <property type="evidence" value="ECO:0007669"/>
    <property type="project" value="UniProtKB-KW"/>
</dbReference>
<evidence type="ECO:0000313" key="9">
    <source>
        <dbReference type="EMBL" id="ALO25488.1"/>
    </source>
</evidence>
<dbReference type="EC" id="3.1.2.6" evidence="7"/>
<comment type="subunit">
    <text evidence="7">Monomer.</text>
</comment>
<evidence type="ECO:0000313" key="10">
    <source>
        <dbReference type="Proteomes" id="UP000058857"/>
    </source>
</evidence>
<dbReference type="Pfam" id="PF16123">
    <property type="entry name" value="HAGH_C"/>
    <property type="match status" value="1"/>
</dbReference>
<feature type="binding site" evidence="7">
    <location>
        <position position="115"/>
    </location>
    <ligand>
        <name>Zn(2+)</name>
        <dbReference type="ChEBI" id="CHEBI:29105"/>
        <label>1</label>
    </ligand>
</feature>
<dbReference type="UniPathway" id="UPA00619">
    <property type="reaction ID" value="UER00676"/>
</dbReference>
<dbReference type="Gene3D" id="3.60.15.10">
    <property type="entry name" value="Ribonuclease Z/Hydroxyacylglutathione hydrolase-like"/>
    <property type="match status" value="1"/>
</dbReference>
<feature type="binding site" evidence="7">
    <location>
        <position position="56"/>
    </location>
    <ligand>
        <name>Zn(2+)</name>
        <dbReference type="ChEBI" id="CHEBI:29105"/>
        <label>1</label>
    </ligand>
</feature>
<comment type="catalytic activity">
    <reaction evidence="1 7">
        <text>an S-(2-hydroxyacyl)glutathione + H2O = a 2-hydroxy carboxylate + glutathione + H(+)</text>
        <dbReference type="Rhea" id="RHEA:21864"/>
        <dbReference type="ChEBI" id="CHEBI:15377"/>
        <dbReference type="ChEBI" id="CHEBI:15378"/>
        <dbReference type="ChEBI" id="CHEBI:57925"/>
        <dbReference type="ChEBI" id="CHEBI:58896"/>
        <dbReference type="ChEBI" id="CHEBI:71261"/>
        <dbReference type="EC" id="3.1.2.6"/>
    </reaction>
</comment>
<dbReference type="InterPro" id="IPR017782">
    <property type="entry name" value="Hydroxyacylglutathione_Hdrlase"/>
</dbReference>
<gene>
    <name evidence="7" type="primary">gloB</name>
    <name evidence="9" type="ORF">LBBP_01183</name>
</gene>
<dbReference type="PATRIC" id="fig|280505.15.peg.1154"/>
<dbReference type="GO" id="GO:0004416">
    <property type="term" value="F:hydroxyacylglutathione hydrolase activity"/>
    <property type="evidence" value="ECO:0007669"/>
    <property type="project" value="UniProtKB-UniRule"/>
</dbReference>
<dbReference type="InterPro" id="IPR050110">
    <property type="entry name" value="Glyoxalase_II_hydrolase"/>
</dbReference>
<reference evidence="9 10" key="1">
    <citation type="journal article" date="2015" name="PLoS Negl. Trop. Dis.">
        <title>Distribution of Plasmids in Distinct Leptospira Pathogenic Species.</title>
        <authorList>
            <person name="Wang Y."/>
            <person name="Zhuang X."/>
            <person name="Zhong Y."/>
            <person name="Zhang C."/>
            <person name="Zhang Y."/>
            <person name="Zeng L."/>
            <person name="Zhu Y."/>
            <person name="He P."/>
            <person name="Dong K."/>
            <person name="Pal U."/>
            <person name="Guo X."/>
            <person name="Qin J."/>
        </authorList>
    </citation>
    <scope>NUCLEOTIDE SEQUENCE [LARGE SCALE GENOMIC DNA]</scope>
    <source>
        <strain evidence="9 10">56604</strain>
    </source>
</reference>